<reference evidence="10" key="1">
    <citation type="submission" date="2012-12" db="EMBL/GenBank/DDBJ databases">
        <authorList>
            <person name="Hellsten U."/>
            <person name="Grimwood J."/>
            <person name="Chapman J.A."/>
            <person name="Shapiro H."/>
            <person name="Aerts A."/>
            <person name="Otillar R.P."/>
            <person name="Terry A.Y."/>
            <person name="Boore J.L."/>
            <person name="Simakov O."/>
            <person name="Marletaz F."/>
            <person name="Cho S.-J."/>
            <person name="Edsinger-Gonzales E."/>
            <person name="Havlak P."/>
            <person name="Kuo D.-H."/>
            <person name="Larsson T."/>
            <person name="Lv J."/>
            <person name="Arendt D."/>
            <person name="Savage R."/>
            <person name="Osoegawa K."/>
            <person name="de Jong P."/>
            <person name="Lindberg D.R."/>
            <person name="Seaver E.C."/>
            <person name="Weisblat D.A."/>
            <person name="Putnam N.H."/>
            <person name="Grigoriev I.V."/>
            <person name="Rokhsar D.S."/>
        </authorList>
    </citation>
    <scope>NUCLEOTIDE SEQUENCE</scope>
    <source>
        <strain evidence="10">I ESC-2004</strain>
    </source>
</reference>
<sequence length="254" mass="29162">MPSCSAFQCTNRTEKGFRMHRFPRDPDRRRIWEIRSQRDAKRLNRPGFLCHIHFEDSEFELHRADGKRKLKGTALPSLFPEQQRASRPKRSPGKRVIKPRNPSENVPEVVSIDHSYFSTPPPKPKQSRRARSKKASRKSVAVKREDATRGDFSSENESDFPAVKEELPQPCSTCSELRQQNSTLNLQNCKLQSELTDLKAKFVVLEKAKKPKKSVIETELAARKTTTIIIANSKSPMPEKTCMPPLHETNLLFE</sequence>
<evidence type="ECO:0000256" key="4">
    <source>
        <dbReference type="ARBA" id="ARBA00023125"/>
    </source>
</evidence>
<accession>R7TSG5</accession>
<evidence type="ECO:0000259" key="7">
    <source>
        <dbReference type="PROSITE" id="PS50950"/>
    </source>
</evidence>
<dbReference type="AlphaFoldDB" id="R7TSG5"/>
<evidence type="ECO:0000313" key="9">
    <source>
        <dbReference type="EnsemblMetazoa" id="CapteP218190"/>
    </source>
</evidence>
<evidence type="ECO:0000256" key="1">
    <source>
        <dbReference type="ARBA" id="ARBA00022723"/>
    </source>
</evidence>
<gene>
    <name evidence="8" type="ORF">CAPTEDRAFT_218190</name>
</gene>
<evidence type="ECO:0000256" key="3">
    <source>
        <dbReference type="ARBA" id="ARBA00022833"/>
    </source>
</evidence>
<name>R7TSG5_CAPTE</name>
<dbReference type="OrthoDB" id="6611034at2759"/>
<dbReference type="EMBL" id="AMQN01012293">
    <property type="status" value="NOT_ANNOTATED_CDS"/>
    <property type="molecule type" value="Genomic_DNA"/>
</dbReference>
<dbReference type="SMART" id="SM00980">
    <property type="entry name" value="THAP"/>
    <property type="match status" value="1"/>
</dbReference>
<organism evidence="8">
    <name type="scientific">Capitella teleta</name>
    <name type="common">Polychaete worm</name>
    <dbReference type="NCBI Taxonomy" id="283909"/>
    <lineage>
        <taxon>Eukaryota</taxon>
        <taxon>Metazoa</taxon>
        <taxon>Spiralia</taxon>
        <taxon>Lophotrochozoa</taxon>
        <taxon>Annelida</taxon>
        <taxon>Polychaeta</taxon>
        <taxon>Sedentaria</taxon>
        <taxon>Scolecida</taxon>
        <taxon>Capitellidae</taxon>
        <taxon>Capitella</taxon>
    </lineage>
</organism>
<feature type="compositionally biased region" description="Basic residues" evidence="6">
    <location>
        <begin position="125"/>
        <end position="141"/>
    </location>
</feature>
<reference evidence="9" key="3">
    <citation type="submission" date="2015-06" db="UniProtKB">
        <authorList>
            <consortium name="EnsemblMetazoa"/>
        </authorList>
    </citation>
    <scope>IDENTIFICATION</scope>
</reference>
<dbReference type="GO" id="GO:0008270">
    <property type="term" value="F:zinc ion binding"/>
    <property type="evidence" value="ECO:0007669"/>
    <property type="project" value="UniProtKB-KW"/>
</dbReference>
<evidence type="ECO:0000313" key="10">
    <source>
        <dbReference type="Proteomes" id="UP000014760"/>
    </source>
</evidence>
<keyword evidence="1" id="KW-0479">Metal-binding</keyword>
<feature type="region of interest" description="Disordered" evidence="6">
    <location>
        <begin position="73"/>
        <end position="160"/>
    </location>
</feature>
<dbReference type="SMART" id="SM00692">
    <property type="entry name" value="DM3"/>
    <property type="match status" value="1"/>
</dbReference>
<evidence type="ECO:0000313" key="8">
    <source>
        <dbReference type="EMBL" id="ELT94426.1"/>
    </source>
</evidence>
<dbReference type="Proteomes" id="UP000014760">
    <property type="component" value="Unassembled WGS sequence"/>
</dbReference>
<dbReference type="InterPro" id="IPR006612">
    <property type="entry name" value="THAP_Znf"/>
</dbReference>
<dbReference type="GO" id="GO:0043565">
    <property type="term" value="F:sequence-specific DNA binding"/>
    <property type="evidence" value="ECO:0007669"/>
    <property type="project" value="InterPro"/>
</dbReference>
<dbReference type="EMBL" id="KB309428">
    <property type="protein sequence ID" value="ELT94426.1"/>
    <property type="molecule type" value="Genomic_DNA"/>
</dbReference>
<feature type="compositionally biased region" description="Basic residues" evidence="6">
    <location>
        <begin position="86"/>
        <end position="98"/>
    </location>
</feature>
<dbReference type="EnsemblMetazoa" id="CapteT218190">
    <property type="protein sequence ID" value="CapteP218190"/>
    <property type="gene ID" value="CapteG218190"/>
</dbReference>
<proteinExistence type="predicted"/>
<dbReference type="Pfam" id="PF05485">
    <property type="entry name" value="THAP"/>
    <property type="match status" value="1"/>
</dbReference>
<feature type="domain" description="THAP-type" evidence="7">
    <location>
        <begin position="1"/>
        <end position="79"/>
    </location>
</feature>
<dbReference type="InterPro" id="IPR026516">
    <property type="entry name" value="THAP1/10"/>
</dbReference>
<dbReference type="PANTHER" id="PTHR46600:SF11">
    <property type="entry name" value="THAP DOMAIN-CONTAINING PROTEIN 10"/>
    <property type="match status" value="1"/>
</dbReference>
<keyword evidence="2 5" id="KW-0863">Zinc-finger</keyword>
<protein>
    <recommendedName>
        <fullName evidence="7">THAP-type domain-containing protein</fullName>
    </recommendedName>
</protein>
<reference evidence="8 10" key="2">
    <citation type="journal article" date="2013" name="Nature">
        <title>Insights into bilaterian evolution from three spiralian genomes.</title>
        <authorList>
            <person name="Simakov O."/>
            <person name="Marletaz F."/>
            <person name="Cho S.J."/>
            <person name="Edsinger-Gonzales E."/>
            <person name="Havlak P."/>
            <person name="Hellsten U."/>
            <person name="Kuo D.H."/>
            <person name="Larsson T."/>
            <person name="Lv J."/>
            <person name="Arendt D."/>
            <person name="Savage R."/>
            <person name="Osoegawa K."/>
            <person name="de Jong P."/>
            <person name="Grimwood J."/>
            <person name="Chapman J.A."/>
            <person name="Shapiro H."/>
            <person name="Aerts A."/>
            <person name="Otillar R.P."/>
            <person name="Terry A.Y."/>
            <person name="Boore J.L."/>
            <person name="Grigoriev I.V."/>
            <person name="Lindberg D.R."/>
            <person name="Seaver E.C."/>
            <person name="Weisblat D.A."/>
            <person name="Putnam N.H."/>
            <person name="Rokhsar D.S."/>
        </authorList>
    </citation>
    <scope>NUCLEOTIDE SEQUENCE</scope>
    <source>
        <strain evidence="8 10">I ESC-2004</strain>
    </source>
</reference>
<dbReference type="SUPFAM" id="SSF57716">
    <property type="entry name" value="Glucocorticoid receptor-like (DNA-binding domain)"/>
    <property type="match status" value="1"/>
</dbReference>
<evidence type="ECO:0000256" key="2">
    <source>
        <dbReference type="ARBA" id="ARBA00022771"/>
    </source>
</evidence>
<keyword evidence="4 5" id="KW-0238">DNA-binding</keyword>
<keyword evidence="10" id="KW-1185">Reference proteome</keyword>
<evidence type="ECO:0000256" key="5">
    <source>
        <dbReference type="PROSITE-ProRule" id="PRU00309"/>
    </source>
</evidence>
<dbReference type="HOGENOM" id="CLU_1095174_0_0_1"/>
<dbReference type="PROSITE" id="PS50950">
    <property type="entry name" value="ZF_THAP"/>
    <property type="match status" value="1"/>
</dbReference>
<dbReference type="PANTHER" id="PTHR46600">
    <property type="entry name" value="THAP DOMAIN-CONTAINING"/>
    <property type="match status" value="1"/>
</dbReference>
<dbReference type="OMA" id="QWIANVK"/>
<evidence type="ECO:0000256" key="6">
    <source>
        <dbReference type="SAM" id="MobiDB-lite"/>
    </source>
</evidence>
<keyword evidence="3" id="KW-0862">Zinc</keyword>